<accession>A0ABR7TI33</accession>
<dbReference type="Gene3D" id="3.50.50.60">
    <property type="entry name" value="FAD/NAD(P)-binding domain"/>
    <property type="match status" value="1"/>
</dbReference>
<name>A0ABR7TI33_9BACT</name>
<dbReference type="PANTHER" id="PTHR43498">
    <property type="entry name" value="FERREDOXIN:COB-COM HETERODISULFIDE REDUCTASE SUBUNIT A"/>
    <property type="match status" value="1"/>
</dbReference>
<gene>
    <name evidence="6" type="ORF">ICL07_02005</name>
</gene>
<keyword evidence="1" id="KW-0004">4Fe-4S</keyword>
<evidence type="ECO:0000256" key="5">
    <source>
        <dbReference type="ARBA" id="ARBA00023014"/>
    </source>
</evidence>
<dbReference type="RefSeq" id="WP_188086275.1">
    <property type="nucleotide sequence ID" value="NZ_JACVFC010000001.1"/>
</dbReference>
<proteinExistence type="predicted"/>
<keyword evidence="5" id="KW-0411">Iron-sulfur</keyword>
<sequence>MDELNRRNFIRKTGILAMGAVFPFTSSINPDDYDIVVYGGTSGGVMAAIQAARMGKKVALIEPGKHLGGLTSGGLGWVDVGDPHTIGGLSREYFHRVWQHYQADKAWKWEQKHPMAEQHPPLAPDDQTMWIVEPSVAEHLFDQMAAEAKVTIVRNERLNCRSGVEMKERNITRIRMESGRMFRAKMFIDATYEGDLMAAAGVSYTVGREPNSRYGEKNNGIRPLPLPGRFPEGIDPYRVKGDPASGLLPRVYPDWGGKVGEGDKGVQAYNYRLCLTKVPENRVFIEKPAGYHEEQYELLFRFIEAGGMEGEFFKTAFGGSFLKLDLLPNGKTDTNNNGYISTDFVGMNWAYPEADYATRERMARLHEQWQRGLIWTLQHHPRIPEAVRRQYAPWGLAKDEFTDTGHWPFQLYIREARRMISDVVITEHTALGKEVAADPVGLGSYHMDSHAIKLFVSPKGFVTSEGGMFVHIPAPFGISYRAIIPKRGECGNLLVPICVSVTHAAYGSVRMEPVFMVLGQSAATAASLAIDLHTTVQEVPYDLLRARLLKDKQLISDI</sequence>
<evidence type="ECO:0000256" key="4">
    <source>
        <dbReference type="ARBA" id="ARBA00023004"/>
    </source>
</evidence>
<keyword evidence="4" id="KW-0408">Iron</keyword>
<keyword evidence="3" id="KW-0560">Oxidoreductase</keyword>
<protein>
    <submittedName>
        <fullName evidence="6">FAD-dependent oxidoreductase</fullName>
    </submittedName>
</protein>
<reference evidence="6 7" key="1">
    <citation type="submission" date="2020-09" db="EMBL/GenBank/DDBJ databases">
        <title>Genome sequences of type strains of Chitinophaga qingshengii and Chitinophaga varians.</title>
        <authorList>
            <person name="Kittiwongwattana C."/>
        </authorList>
    </citation>
    <scope>NUCLEOTIDE SEQUENCE [LARGE SCALE GENOMIC DNA]</scope>
    <source>
        <strain evidence="6 7">JCM 30026</strain>
    </source>
</reference>
<dbReference type="Pfam" id="PF12831">
    <property type="entry name" value="FAD_oxidored"/>
    <property type="match status" value="1"/>
</dbReference>
<evidence type="ECO:0000313" key="7">
    <source>
        <dbReference type="Proteomes" id="UP000659124"/>
    </source>
</evidence>
<organism evidence="6 7">
    <name type="scientific">Chitinophaga qingshengii</name>
    <dbReference type="NCBI Taxonomy" id="1569794"/>
    <lineage>
        <taxon>Bacteria</taxon>
        <taxon>Pseudomonadati</taxon>
        <taxon>Bacteroidota</taxon>
        <taxon>Chitinophagia</taxon>
        <taxon>Chitinophagales</taxon>
        <taxon>Chitinophagaceae</taxon>
        <taxon>Chitinophaga</taxon>
    </lineage>
</organism>
<evidence type="ECO:0000313" key="6">
    <source>
        <dbReference type="EMBL" id="MBC9929127.1"/>
    </source>
</evidence>
<evidence type="ECO:0000256" key="2">
    <source>
        <dbReference type="ARBA" id="ARBA00022723"/>
    </source>
</evidence>
<keyword evidence="2" id="KW-0479">Metal-binding</keyword>
<dbReference type="SUPFAM" id="SSF51905">
    <property type="entry name" value="FAD/NAD(P)-binding domain"/>
    <property type="match status" value="1"/>
</dbReference>
<dbReference type="Proteomes" id="UP000659124">
    <property type="component" value="Unassembled WGS sequence"/>
</dbReference>
<dbReference type="InterPro" id="IPR039650">
    <property type="entry name" value="HdrA-like"/>
</dbReference>
<evidence type="ECO:0000256" key="1">
    <source>
        <dbReference type="ARBA" id="ARBA00022485"/>
    </source>
</evidence>
<dbReference type="PANTHER" id="PTHR43498:SF1">
    <property type="entry name" value="COB--COM HETERODISULFIDE REDUCTASE IRON-SULFUR SUBUNIT A"/>
    <property type="match status" value="1"/>
</dbReference>
<dbReference type="InterPro" id="IPR036188">
    <property type="entry name" value="FAD/NAD-bd_sf"/>
</dbReference>
<keyword evidence="7" id="KW-1185">Reference proteome</keyword>
<evidence type="ECO:0000256" key="3">
    <source>
        <dbReference type="ARBA" id="ARBA00023002"/>
    </source>
</evidence>
<dbReference type="EMBL" id="JACVFC010000001">
    <property type="protein sequence ID" value="MBC9929127.1"/>
    <property type="molecule type" value="Genomic_DNA"/>
</dbReference>
<comment type="caution">
    <text evidence="6">The sequence shown here is derived from an EMBL/GenBank/DDBJ whole genome shotgun (WGS) entry which is preliminary data.</text>
</comment>